<name>L8GEH9_ACACF</name>
<dbReference type="Gene3D" id="1.10.357.40">
    <property type="entry name" value="YbiA-like"/>
    <property type="match status" value="1"/>
</dbReference>
<dbReference type="AlphaFoldDB" id="L8GEH9"/>
<dbReference type="KEGG" id="acan:ACA1_256440"/>
<keyword evidence="3" id="KW-1185">Reference proteome</keyword>
<accession>L8GEH9</accession>
<organism evidence="2 3">
    <name type="scientific">Acanthamoeba castellanii (strain ATCC 30010 / Neff)</name>
    <dbReference type="NCBI Taxonomy" id="1257118"/>
    <lineage>
        <taxon>Eukaryota</taxon>
        <taxon>Amoebozoa</taxon>
        <taxon>Discosea</taxon>
        <taxon>Longamoebia</taxon>
        <taxon>Centramoebida</taxon>
        <taxon>Acanthamoebidae</taxon>
        <taxon>Acanthamoeba</taxon>
    </lineage>
</organism>
<evidence type="ECO:0000313" key="2">
    <source>
        <dbReference type="EMBL" id="ELR11505.1"/>
    </source>
</evidence>
<dbReference type="CDD" id="cd15457">
    <property type="entry name" value="NADAR"/>
    <property type="match status" value="1"/>
</dbReference>
<dbReference type="GeneID" id="14912151"/>
<dbReference type="Pfam" id="PF08719">
    <property type="entry name" value="NADAR"/>
    <property type="match status" value="1"/>
</dbReference>
<dbReference type="VEuPathDB" id="AmoebaDB:ACA1_256440"/>
<dbReference type="Proteomes" id="UP000011083">
    <property type="component" value="Unassembled WGS sequence"/>
</dbReference>
<dbReference type="SUPFAM" id="SSF143990">
    <property type="entry name" value="YbiA-like"/>
    <property type="match status" value="1"/>
</dbReference>
<dbReference type="STRING" id="1257118.L8GEH9"/>
<dbReference type="EMBL" id="KB008148">
    <property type="protein sequence ID" value="ELR11505.1"/>
    <property type="molecule type" value="Genomic_DNA"/>
</dbReference>
<gene>
    <name evidence="2" type="ORF">ACA1_256440</name>
</gene>
<dbReference type="OrthoDB" id="206452at2759"/>
<protein>
    <recommendedName>
        <fullName evidence="1">NADAR domain-containing protein</fullName>
    </recommendedName>
</protein>
<evidence type="ECO:0000259" key="1">
    <source>
        <dbReference type="Pfam" id="PF08719"/>
    </source>
</evidence>
<feature type="domain" description="NADAR" evidence="1">
    <location>
        <begin position="16"/>
        <end position="125"/>
    </location>
</feature>
<sequence length="141" mass="15713">MQKDDKEVRVAMNLQDPPYGCLTNGAHYPFTLKGKTWPTVDHYFHAQKFAGTPLEETIRRCKTAKQAGRAKGAPVRQDWDKIRHNVMYEARAPNQPLEARGLMAKFKQHAGPRRVLRSTGTATIVGLMGKGTGLLGRGEGR</sequence>
<dbReference type="RefSeq" id="XP_004333518.1">
    <property type="nucleotide sequence ID" value="XM_004333470.1"/>
</dbReference>
<dbReference type="InterPro" id="IPR037238">
    <property type="entry name" value="YbiA-like_sf"/>
</dbReference>
<reference evidence="2 3" key="1">
    <citation type="journal article" date="2013" name="Genome Biol.">
        <title>Genome of Acanthamoeba castellanii highlights extensive lateral gene transfer and early evolution of tyrosine kinase signaling.</title>
        <authorList>
            <person name="Clarke M."/>
            <person name="Lohan A.J."/>
            <person name="Liu B."/>
            <person name="Lagkouvardos I."/>
            <person name="Roy S."/>
            <person name="Zafar N."/>
            <person name="Bertelli C."/>
            <person name="Schilde C."/>
            <person name="Kianianmomeni A."/>
            <person name="Burglin T.R."/>
            <person name="Frech C."/>
            <person name="Turcotte B."/>
            <person name="Kopec K.O."/>
            <person name="Synnott J.M."/>
            <person name="Choo C."/>
            <person name="Paponov I."/>
            <person name="Finkler A."/>
            <person name="Soon Heng Tan C."/>
            <person name="Hutchins A.P."/>
            <person name="Weinmeier T."/>
            <person name="Rattei T."/>
            <person name="Chu J.S."/>
            <person name="Gimenez G."/>
            <person name="Irimia M."/>
            <person name="Rigden D.J."/>
            <person name="Fitzpatrick D.A."/>
            <person name="Lorenzo-Morales J."/>
            <person name="Bateman A."/>
            <person name="Chiu C.H."/>
            <person name="Tang P."/>
            <person name="Hegemann P."/>
            <person name="Fromm H."/>
            <person name="Raoult D."/>
            <person name="Greub G."/>
            <person name="Miranda-Saavedra D."/>
            <person name="Chen N."/>
            <person name="Nash P."/>
            <person name="Ginger M.L."/>
            <person name="Horn M."/>
            <person name="Schaap P."/>
            <person name="Caler L."/>
            <person name="Loftus B."/>
        </authorList>
    </citation>
    <scope>NUCLEOTIDE SEQUENCE [LARGE SCALE GENOMIC DNA]</scope>
    <source>
        <strain evidence="2 3">Neff</strain>
    </source>
</reference>
<dbReference type="InterPro" id="IPR012816">
    <property type="entry name" value="NADAR"/>
</dbReference>
<proteinExistence type="predicted"/>
<evidence type="ECO:0000313" key="3">
    <source>
        <dbReference type="Proteomes" id="UP000011083"/>
    </source>
</evidence>